<dbReference type="Pfam" id="PF00565">
    <property type="entry name" value="SNase"/>
    <property type="match status" value="3"/>
</dbReference>
<feature type="domain" description="TNase-like" evidence="6">
    <location>
        <begin position="2"/>
        <end position="142"/>
    </location>
</feature>
<keyword evidence="3" id="KW-0677">Repeat</keyword>
<dbReference type="SMART" id="SM00318">
    <property type="entry name" value="SNc"/>
    <property type="match status" value="4"/>
</dbReference>
<dbReference type="GO" id="GO:0003723">
    <property type="term" value="F:RNA binding"/>
    <property type="evidence" value="ECO:0007669"/>
    <property type="project" value="UniProtKB-UniRule"/>
</dbReference>
<reference evidence="7" key="1">
    <citation type="submission" date="2021-11" db="EMBL/GenBank/DDBJ databases">
        <authorList>
            <consortium name="Genoscope - CEA"/>
            <person name="William W."/>
        </authorList>
    </citation>
    <scope>NUCLEOTIDE SEQUENCE</scope>
</reference>
<proteinExistence type="predicted"/>
<dbReference type="GO" id="GO:0031047">
    <property type="term" value="P:regulatory ncRNA-mediated gene silencing"/>
    <property type="evidence" value="ECO:0007669"/>
    <property type="project" value="UniProtKB-UniRule"/>
</dbReference>
<keyword evidence="8" id="KW-1185">Reference proteome</keyword>
<organism evidence="7 8">
    <name type="scientific">Pelagomonas calceolata</name>
    <dbReference type="NCBI Taxonomy" id="35677"/>
    <lineage>
        <taxon>Eukaryota</taxon>
        <taxon>Sar</taxon>
        <taxon>Stramenopiles</taxon>
        <taxon>Ochrophyta</taxon>
        <taxon>Pelagophyceae</taxon>
        <taxon>Pelagomonadales</taxon>
        <taxon>Pelagomonadaceae</taxon>
        <taxon>Pelagomonas</taxon>
    </lineage>
</organism>
<evidence type="ECO:0000256" key="5">
    <source>
        <dbReference type="SAM" id="MobiDB-lite"/>
    </source>
</evidence>
<dbReference type="Pfam" id="PF00567">
    <property type="entry name" value="TUDOR"/>
    <property type="match status" value="1"/>
</dbReference>
<dbReference type="EMBL" id="CAKKNE010000003">
    <property type="protein sequence ID" value="CAH0372658.1"/>
    <property type="molecule type" value="Genomic_DNA"/>
</dbReference>
<evidence type="ECO:0000256" key="2">
    <source>
        <dbReference type="ARBA" id="ARBA00022490"/>
    </source>
</evidence>
<evidence type="ECO:0000256" key="1">
    <source>
        <dbReference type="ARBA" id="ARBA00004496"/>
    </source>
</evidence>
<evidence type="ECO:0000256" key="3">
    <source>
        <dbReference type="ARBA" id="ARBA00022737"/>
    </source>
</evidence>
<protein>
    <recommendedName>
        <fullName evidence="6">TNase-like domain-containing protein</fullName>
    </recommendedName>
</protein>
<dbReference type="PANTHER" id="PTHR12302:SF2">
    <property type="entry name" value="STAPHYLOCOCCAL NUCLEASE DOMAIN-CONTAINING PROTEIN 1"/>
    <property type="match status" value="1"/>
</dbReference>
<dbReference type="SUPFAM" id="SSF50199">
    <property type="entry name" value="Staphylococcal nuclease"/>
    <property type="match status" value="5"/>
</dbReference>
<feature type="domain" description="TNase-like" evidence="6">
    <location>
        <begin position="165"/>
        <end position="327"/>
    </location>
</feature>
<feature type="domain" description="TNase-like" evidence="6">
    <location>
        <begin position="535"/>
        <end position="688"/>
    </location>
</feature>
<keyword evidence="2 4" id="KW-0963">Cytoplasm</keyword>
<comment type="caution">
    <text evidence="7">The sequence shown here is derived from an EMBL/GenBank/DDBJ whole genome shotgun (WGS) entry which is preliminary data.</text>
</comment>
<dbReference type="InterPro" id="IPR016071">
    <property type="entry name" value="Staphylococal_nuclease_OB-fold"/>
</dbReference>
<dbReference type="GO" id="GO:0006402">
    <property type="term" value="P:mRNA catabolic process"/>
    <property type="evidence" value="ECO:0007669"/>
    <property type="project" value="UniProtKB-UniRule"/>
</dbReference>
<accession>A0A8J2SHG7</accession>
<evidence type="ECO:0000313" key="7">
    <source>
        <dbReference type="EMBL" id="CAH0372658.1"/>
    </source>
</evidence>
<dbReference type="OrthoDB" id="10023235at2759"/>
<dbReference type="Gene3D" id="2.30.30.140">
    <property type="match status" value="1"/>
</dbReference>
<dbReference type="GO" id="GO:0004518">
    <property type="term" value="F:nuclease activity"/>
    <property type="evidence" value="ECO:0007669"/>
    <property type="project" value="TreeGrafter"/>
</dbReference>
<dbReference type="InterPro" id="IPR002999">
    <property type="entry name" value="Tudor"/>
</dbReference>
<feature type="region of interest" description="Disordered" evidence="5">
    <location>
        <begin position="367"/>
        <end position="387"/>
    </location>
</feature>
<dbReference type="PANTHER" id="PTHR12302">
    <property type="entry name" value="EBNA2 BINDING PROTEIN P100"/>
    <property type="match status" value="1"/>
</dbReference>
<dbReference type="AlphaFoldDB" id="A0A8J2SHG7"/>
<sequence>MTSGFATVKGVTSGDTLLLVGRAAAGPPPELQLTLSGVAAPRLAKGSNAVDEPFAWAARDFLRRLALGKAVSFRVDGEAAGRSFGAAWLKTGAGEPESLALLLARAGWCRAQAPAKGGGGDDEALRAAEADARAAGLGAHARAAGLGATRRVQWTGCDAAALAGTSRRALVEHVRDGSYLRCLVYGGPEDAPHADMAVVGVRLAGVRCGRVPFAPAGGDAPAGAPPPPPPPAEPFALQAKHFVEARLLHREVVVRFAAAADGAAGGAPVGDVAHAASGQRVGVALLREGLAKLDERALAALGDAALAATLRAAEAEARRDKRRLWRAYEKPSLGGGGADDFEGHVVEVTSGDTLVVGDAAGVERRVSLSSCRAPRPGHDKSGRAGEPWAAESREALRHAAVGRRVRVVVEQVRDVPVAGGGDGGADAPTRRLVLASVRLLPDARPGREPRAVPEDKQRDVAEALADLGLVRVVPPRSSEDRAARYDALAAAEQRAREKKLRLHSGRAPPPGPRVADLVGDARRARTFLPALQRAATVRATVEAVFSGSRVKLRAPAEGCAFVFGLACVRAPAAAARGRSGDACGDEARAFARRHLLQRVVDARVLDMDRHGVALGTLRLLPEDAKRSRHAPAPPGAPAVAAADDAFESRLLARGLGRLDARRADAGAAKAWGALEAAAQAARLGLWAHEATAEAAAAAAAPAARAAAPWRGRAAEVVDGATLYVHADPPAKLDAVLAAMRAFAPPATAAAAAHRRNAVVAAQFDDGSGLGWYRARVVEVGPGGATYALRYLDFGNLEAGVPAARVAPLDAARAALPPAAVECRLAHVRAAAVDDEAGEACARALHELVWGKGLELAEVPGRADGPRFRVRVVDGVAEAKAGGDSRPTVNEQLVERGLARVPGASKHAADDLAVAMRALQLGARAARAGVWRYGDCDFSDDEK</sequence>
<dbReference type="Gene3D" id="2.40.50.90">
    <property type="match status" value="5"/>
</dbReference>
<evidence type="ECO:0000256" key="4">
    <source>
        <dbReference type="PIRNR" id="PIRNR017179"/>
    </source>
</evidence>
<evidence type="ECO:0000259" key="6">
    <source>
        <dbReference type="PROSITE" id="PS50830"/>
    </source>
</evidence>
<evidence type="ECO:0000313" key="8">
    <source>
        <dbReference type="Proteomes" id="UP000789595"/>
    </source>
</evidence>
<name>A0A8J2SHG7_9STRA</name>
<gene>
    <name evidence="7" type="ORF">PECAL_3P26700</name>
</gene>
<dbReference type="InterPro" id="IPR035437">
    <property type="entry name" value="SNase_OB-fold_sf"/>
</dbReference>
<dbReference type="GO" id="GO:0005829">
    <property type="term" value="C:cytosol"/>
    <property type="evidence" value="ECO:0007669"/>
    <property type="project" value="UniProtKB-UniRule"/>
</dbReference>
<comment type="subcellular location">
    <subcellularLocation>
        <location evidence="1 4">Cytoplasm</location>
    </subcellularLocation>
</comment>
<dbReference type="Proteomes" id="UP000789595">
    <property type="component" value="Unassembled WGS sequence"/>
</dbReference>
<dbReference type="PIRSF" id="PIRSF017179">
    <property type="entry name" value="RISC-Tudor-SN"/>
    <property type="match status" value="1"/>
</dbReference>
<dbReference type="GO" id="GO:0005634">
    <property type="term" value="C:nucleus"/>
    <property type="evidence" value="ECO:0007669"/>
    <property type="project" value="TreeGrafter"/>
</dbReference>
<dbReference type="GO" id="GO:0031332">
    <property type="term" value="C:RNAi effector complex"/>
    <property type="evidence" value="ECO:0007669"/>
    <property type="project" value="InterPro"/>
</dbReference>
<feature type="domain" description="TNase-like" evidence="6">
    <location>
        <begin position="339"/>
        <end position="505"/>
    </location>
</feature>
<dbReference type="PROSITE" id="PS50830">
    <property type="entry name" value="TNASE_3"/>
    <property type="match status" value="4"/>
</dbReference>
<dbReference type="InterPro" id="IPR016685">
    <property type="entry name" value="Silence_cplx_Nase-comp_TudorSN"/>
</dbReference>